<accession>A0ABS5KSL1</accession>
<keyword evidence="2" id="KW-1185">Reference proteome</keyword>
<sequence>MSEYEESHGFGRGEENVSGDHPWAVVFVDGEDEYAERMTRSLGAELSAIDGVDAVFAYEGRADARPGTKGGGAELLRFTLELAWPVVAPMVPDVVKAIHRWSKNAAKETIVIAVGDIEIRVEDGLTPEQTRELEESLGKLSE</sequence>
<name>A0ABS5KSL1_9ACTN</name>
<evidence type="ECO:0000313" key="2">
    <source>
        <dbReference type="Proteomes" id="UP000730482"/>
    </source>
</evidence>
<organism evidence="1 2">
    <name type="scientific">Catenulispora pinistramenti</name>
    <dbReference type="NCBI Taxonomy" id="2705254"/>
    <lineage>
        <taxon>Bacteria</taxon>
        <taxon>Bacillati</taxon>
        <taxon>Actinomycetota</taxon>
        <taxon>Actinomycetes</taxon>
        <taxon>Catenulisporales</taxon>
        <taxon>Catenulisporaceae</taxon>
        <taxon>Catenulispora</taxon>
    </lineage>
</organism>
<gene>
    <name evidence="1" type="ORF">KGQ19_19265</name>
</gene>
<proteinExistence type="predicted"/>
<evidence type="ECO:0000313" key="1">
    <source>
        <dbReference type="EMBL" id="MBS2549009.1"/>
    </source>
</evidence>
<dbReference type="RefSeq" id="WP_212010585.1">
    <property type="nucleotide sequence ID" value="NZ_JAAFYZ010000061.1"/>
</dbReference>
<protein>
    <submittedName>
        <fullName evidence="1">Uncharacterized protein</fullName>
    </submittedName>
</protein>
<reference evidence="1 2" key="1">
    <citation type="submission" date="2020-02" db="EMBL/GenBank/DDBJ databases">
        <title>Acidophilic actinobacteria isolated from forest soil.</title>
        <authorList>
            <person name="Golinska P."/>
        </authorList>
    </citation>
    <scope>NUCLEOTIDE SEQUENCE [LARGE SCALE GENOMIC DNA]</scope>
    <source>
        <strain evidence="1 2">NL8</strain>
    </source>
</reference>
<comment type="caution">
    <text evidence="1">The sequence shown here is derived from an EMBL/GenBank/DDBJ whole genome shotgun (WGS) entry which is preliminary data.</text>
</comment>
<dbReference type="Proteomes" id="UP000730482">
    <property type="component" value="Unassembled WGS sequence"/>
</dbReference>
<dbReference type="EMBL" id="JAAFYZ010000061">
    <property type="protein sequence ID" value="MBS2549009.1"/>
    <property type="molecule type" value="Genomic_DNA"/>
</dbReference>